<dbReference type="AlphaFoldDB" id="A0AA43M8A8"/>
<name>A0AA43M8A8_9BURK</name>
<comment type="caution">
    <text evidence="1">The sequence shown here is derived from an EMBL/GenBank/DDBJ whole genome shotgun (WGS) entry which is preliminary data.</text>
</comment>
<evidence type="ECO:0000313" key="2">
    <source>
        <dbReference type="Proteomes" id="UP001161160"/>
    </source>
</evidence>
<keyword evidence="2" id="KW-1185">Reference proteome</keyword>
<accession>A0AA43M8A8</accession>
<reference evidence="1" key="1">
    <citation type="submission" date="2023-04" db="EMBL/GenBank/DDBJ databases">
        <title>Genome Encyclopedia of Bacteria and Archaea VI: Functional Genomics of Type Strains.</title>
        <authorList>
            <person name="Whitman W."/>
        </authorList>
    </citation>
    <scope>NUCLEOTIDE SEQUENCE</scope>
    <source>
        <strain evidence="1">Enz.4-51</strain>
    </source>
</reference>
<gene>
    <name evidence="1" type="ORF">M2127_001351</name>
</gene>
<proteinExistence type="predicted"/>
<evidence type="ECO:0000313" key="1">
    <source>
        <dbReference type="EMBL" id="MDH6504046.1"/>
    </source>
</evidence>
<sequence length="34" mass="3744">MLGYTVDVADKKKKLLTGSRVRVVAKELLVVANE</sequence>
<protein>
    <submittedName>
        <fullName evidence="1">Uncharacterized protein</fullName>
    </submittedName>
</protein>
<dbReference type="Proteomes" id="UP001161160">
    <property type="component" value="Unassembled WGS sequence"/>
</dbReference>
<dbReference type="EMBL" id="JARXYA010000006">
    <property type="protein sequence ID" value="MDH6504046.1"/>
    <property type="molecule type" value="Genomic_DNA"/>
</dbReference>
<organism evidence="1 2">
    <name type="scientific">Polynucleobacter sphagniphilus</name>
    <dbReference type="NCBI Taxonomy" id="1743169"/>
    <lineage>
        <taxon>Bacteria</taxon>
        <taxon>Pseudomonadati</taxon>
        <taxon>Pseudomonadota</taxon>
        <taxon>Betaproteobacteria</taxon>
        <taxon>Burkholderiales</taxon>
        <taxon>Burkholderiaceae</taxon>
        <taxon>Polynucleobacter</taxon>
    </lineage>
</organism>